<feature type="domain" description="HTH tetR-type" evidence="5">
    <location>
        <begin position="18"/>
        <end position="78"/>
    </location>
</feature>
<dbReference type="SUPFAM" id="SSF46689">
    <property type="entry name" value="Homeodomain-like"/>
    <property type="match status" value="1"/>
</dbReference>
<dbReference type="SUPFAM" id="SSF48498">
    <property type="entry name" value="Tetracyclin repressor-like, C-terminal domain"/>
    <property type="match status" value="1"/>
</dbReference>
<dbReference type="OrthoDB" id="2356263at2"/>
<sequence length="214" mass="23074">MAKADGAAPMTGAGRSEGPAREVLLQAASDLMIELGTPEVSLHAIARRAGVTAPLVKYYFGSKEGLLVALVERDTARSLAQLDELNAMAIDPLAKLKIHITGIVRTYSRYPYLVGLLNHLLRETQGEASERIKASFVTPLFDAQRRIIEAGVAAGQLRAIDPDQLYFIIVGACQYLFSSRVAFADIMGGKLSDASFARDFPATVLDVILNGLRV</sequence>
<dbReference type="EMBL" id="MPSB01000007">
    <property type="protein sequence ID" value="ONF95928.1"/>
    <property type="molecule type" value="Genomic_DNA"/>
</dbReference>
<proteinExistence type="predicted"/>
<dbReference type="Proteomes" id="UP000188729">
    <property type="component" value="Unassembled WGS sequence"/>
</dbReference>
<organism evidence="6 7">
    <name type="scientific">Sphingomonas jeddahensis</name>
    <dbReference type="NCBI Taxonomy" id="1915074"/>
    <lineage>
        <taxon>Bacteria</taxon>
        <taxon>Pseudomonadati</taxon>
        <taxon>Pseudomonadota</taxon>
        <taxon>Alphaproteobacteria</taxon>
        <taxon>Sphingomonadales</taxon>
        <taxon>Sphingomonadaceae</taxon>
        <taxon>Sphingomonas</taxon>
    </lineage>
</organism>
<dbReference type="PANTHER" id="PTHR30055:SF181">
    <property type="entry name" value="BLR6905 PROTEIN"/>
    <property type="match status" value="1"/>
</dbReference>
<keyword evidence="1" id="KW-0805">Transcription regulation</keyword>
<dbReference type="GO" id="GO:0003700">
    <property type="term" value="F:DNA-binding transcription factor activity"/>
    <property type="evidence" value="ECO:0007669"/>
    <property type="project" value="TreeGrafter"/>
</dbReference>
<reference evidence="6 7" key="1">
    <citation type="submission" date="2016-11" db="EMBL/GenBank/DDBJ databases">
        <title>Genome sequence of Sphingomonas jeddahensis G39.</title>
        <authorList>
            <person name="Poehlein A."/>
            <person name="Wuebbeler J.H."/>
            <person name="Steinbuechel A."/>
            <person name="Daniel R."/>
        </authorList>
    </citation>
    <scope>NUCLEOTIDE SEQUENCE [LARGE SCALE GENOMIC DNA]</scope>
    <source>
        <strain evidence="6 7">G39</strain>
    </source>
</reference>
<dbReference type="Pfam" id="PF00440">
    <property type="entry name" value="TetR_N"/>
    <property type="match status" value="1"/>
</dbReference>
<name>A0A1V2EUE2_9SPHN</name>
<dbReference type="Pfam" id="PF14514">
    <property type="entry name" value="TetR_C_9"/>
    <property type="match status" value="1"/>
</dbReference>
<dbReference type="PANTHER" id="PTHR30055">
    <property type="entry name" value="HTH-TYPE TRANSCRIPTIONAL REGULATOR RUTR"/>
    <property type="match status" value="1"/>
</dbReference>
<dbReference type="Gene3D" id="1.10.357.10">
    <property type="entry name" value="Tetracycline Repressor, domain 2"/>
    <property type="match status" value="1"/>
</dbReference>
<gene>
    <name evidence="6" type="primary">rutR</name>
    <name evidence="6" type="ORF">SPHI_18550</name>
</gene>
<evidence type="ECO:0000256" key="1">
    <source>
        <dbReference type="ARBA" id="ARBA00023015"/>
    </source>
</evidence>
<dbReference type="InterPro" id="IPR001647">
    <property type="entry name" value="HTH_TetR"/>
</dbReference>
<evidence type="ECO:0000256" key="2">
    <source>
        <dbReference type="ARBA" id="ARBA00023125"/>
    </source>
</evidence>
<keyword evidence="7" id="KW-1185">Reference proteome</keyword>
<dbReference type="PROSITE" id="PS50977">
    <property type="entry name" value="HTH_TETR_2"/>
    <property type="match status" value="1"/>
</dbReference>
<keyword evidence="3" id="KW-0804">Transcription</keyword>
<dbReference type="GO" id="GO:0000976">
    <property type="term" value="F:transcription cis-regulatory region binding"/>
    <property type="evidence" value="ECO:0007669"/>
    <property type="project" value="TreeGrafter"/>
</dbReference>
<dbReference type="STRING" id="1915074.SPHI_18550"/>
<feature type="DNA-binding region" description="H-T-H motif" evidence="4">
    <location>
        <begin position="41"/>
        <end position="60"/>
    </location>
</feature>
<dbReference type="RefSeq" id="WP_083719914.1">
    <property type="nucleotide sequence ID" value="NZ_MPSB01000007.1"/>
</dbReference>
<keyword evidence="2 4" id="KW-0238">DNA-binding</keyword>
<dbReference type="PRINTS" id="PR00455">
    <property type="entry name" value="HTHTETR"/>
</dbReference>
<dbReference type="InterPro" id="IPR050109">
    <property type="entry name" value="HTH-type_TetR-like_transc_reg"/>
</dbReference>
<evidence type="ECO:0000313" key="6">
    <source>
        <dbReference type="EMBL" id="ONF95928.1"/>
    </source>
</evidence>
<dbReference type="InterPro" id="IPR009057">
    <property type="entry name" value="Homeodomain-like_sf"/>
</dbReference>
<evidence type="ECO:0000259" key="5">
    <source>
        <dbReference type="PROSITE" id="PS50977"/>
    </source>
</evidence>
<evidence type="ECO:0000256" key="3">
    <source>
        <dbReference type="ARBA" id="ARBA00023163"/>
    </source>
</evidence>
<dbReference type="InterPro" id="IPR011075">
    <property type="entry name" value="TetR_C"/>
</dbReference>
<comment type="caution">
    <text evidence="6">The sequence shown here is derived from an EMBL/GenBank/DDBJ whole genome shotgun (WGS) entry which is preliminary data.</text>
</comment>
<dbReference type="InterPro" id="IPR036271">
    <property type="entry name" value="Tet_transcr_reg_TetR-rel_C_sf"/>
</dbReference>
<accession>A0A1V2EUE2</accession>
<dbReference type="AlphaFoldDB" id="A0A1V2EUE2"/>
<protein>
    <submittedName>
        <fullName evidence="6">HTH-type transcriptional regulator RutR</fullName>
    </submittedName>
</protein>
<evidence type="ECO:0000313" key="7">
    <source>
        <dbReference type="Proteomes" id="UP000188729"/>
    </source>
</evidence>
<evidence type="ECO:0000256" key="4">
    <source>
        <dbReference type="PROSITE-ProRule" id="PRU00335"/>
    </source>
</evidence>